<organism evidence="1 2">
    <name type="scientific">Ulvibacterium marinum</name>
    <dbReference type="NCBI Taxonomy" id="2419782"/>
    <lineage>
        <taxon>Bacteria</taxon>
        <taxon>Pseudomonadati</taxon>
        <taxon>Bacteroidota</taxon>
        <taxon>Flavobacteriia</taxon>
        <taxon>Flavobacteriales</taxon>
        <taxon>Flavobacteriaceae</taxon>
        <taxon>Ulvibacterium</taxon>
    </lineage>
</organism>
<evidence type="ECO:0000313" key="1">
    <source>
        <dbReference type="EMBL" id="RKN77978.1"/>
    </source>
</evidence>
<reference evidence="1 2" key="1">
    <citation type="submission" date="2018-10" db="EMBL/GenBank/DDBJ databases">
        <title>Ulvibacterium marinum gen. nov., sp. nov., a novel marine bacterium of the family Flavobacteriaceae, isolated from a culture of the green alga Ulva prolifera.</title>
        <authorList>
            <person name="Zhang Z."/>
        </authorList>
    </citation>
    <scope>NUCLEOTIDE SEQUENCE [LARGE SCALE GENOMIC DNA]</scope>
    <source>
        <strain evidence="1 2">CCMM003</strain>
    </source>
</reference>
<dbReference type="EMBL" id="RBCJ01000005">
    <property type="protein sequence ID" value="RKN77978.1"/>
    <property type="molecule type" value="Genomic_DNA"/>
</dbReference>
<comment type="caution">
    <text evidence="1">The sequence shown here is derived from an EMBL/GenBank/DDBJ whole genome shotgun (WGS) entry which is preliminary data.</text>
</comment>
<proteinExistence type="predicted"/>
<sequence length="173" mass="20896">MDKQMKFHTLFFFFFCILNLFSQEEDFRDWLPHEVEYYKNLKGLAEYVNARDKSDISKDTLFKKYIYVDSDTLKHKGTLYDMENFDTIFSFIPATIKKVGIQNLDAKPLRFYKQHEIYRPFQSALKRVVPFVMVYYRKERPDEPLGTLLFEPKTHKLHSWILLSQGDSGWYYL</sequence>
<accession>A0A3B0C0C1</accession>
<keyword evidence="2" id="KW-1185">Reference proteome</keyword>
<gene>
    <name evidence="1" type="ORF">D7Z94_22435</name>
</gene>
<protein>
    <submittedName>
        <fullName evidence="1">Uncharacterized protein</fullName>
    </submittedName>
</protein>
<dbReference type="Proteomes" id="UP000276603">
    <property type="component" value="Unassembled WGS sequence"/>
</dbReference>
<name>A0A3B0C0C1_9FLAO</name>
<evidence type="ECO:0000313" key="2">
    <source>
        <dbReference type="Proteomes" id="UP000276603"/>
    </source>
</evidence>
<dbReference type="AlphaFoldDB" id="A0A3B0C0C1"/>